<dbReference type="AlphaFoldDB" id="A0A1C7N3X1"/>
<name>A0A1C7N3X1_9FUNG</name>
<protein>
    <submittedName>
        <fullName evidence="2">Uncharacterized protein</fullName>
    </submittedName>
</protein>
<proteinExistence type="predicted"/>
<keyword evidence="3" id="KW-1185">Reference proteome</keyword>
<feature type="region of interest" description="Disordered" evidence="1">
    <location>
        <begin position="64"/>
        <end position="86"/>
    </location>
</feature>
<accession>A0A1C7N3X1</accession>
<dbReference type="InParanoid" id="A0A1C7N3X1"/>
<sequence>MGRVANISIVGWPDGYCVAKKEGSIHVPNDERLIAPHLEDMDVALFKLKAPLSTLNDEIFVKPSNGQRKRKSYDDMPHTLLSPEHV</sequence>
<dbReference type="Proteomes" id="UP000093000">
    <property type="component" value="Unassembled WGS sequence"/>
</dbReference>
<organism evidence="2 3">
    <name type="scientific">Choanephora cucurbitarum</name>
    <dbReference type="NCBI Taxonomy" id="101091"/>
    <lineage>
        <taxon>Eukaryota</taxon>
        <taxon>Fungi</taxon>
        <taxon>Fungi incertae sedis</taxon>
        <taxon>Mucoromycota</taxon>
        <taxon>Mucoromycotina</taxon>
        <taxon>Mucoromycetes</taxon>
        <taxon>Mucorales</taxon>
        <taxon>Mucorineae</taxon>
        <taxon>Choanephoraceae</taxon>
        <taxon>Choanephoroideae</taxon>
        <taxon>Choanephora</taxon>
    </lineage>
</organism>
<evidence type="ECO:0000313" key="2">
    <source>
        <dbReference type="EMBL" id="OBZ83845.1"/>
    </source>
</evidence>
<evidence type="ECO:0000313" key="3">
    <source>
        <dbReference type="Proteomes" id="UP000093000"/>
    </source>
</evidence>
<evidence type="ECO:0000256" key="1">
    <source>
        <dbReference type="SAM" id="MobiDB-lite"/>
    </source>
</evidence>
<dbReference type="EMBL" id="LUGH01000595">
    <property type="protein sequence ID" value="OBZ83845.1"/>
    <property type="molecule type" value="Genomic_DNA"/>
</dbReference>
<dbReference type="OrthoDB" id="2300408at2759"/>
<comment type="caution">
    <text evidence="2">The sequence shown here is derived from an EMBL/GenBank/DDBJ whole genome shotgun (WGS) entry which is preliminary data.</text>
</comment>
<gene>
    <name evidence="2" type="ORF">A0J61_08109</name>
</gene>
<reference evidence="2 3" key="1">
    <citation type="submission" date="2016-03" db="EMBL/GenBank/DDBJ databases">
        <title>Choanephora cucurbitarum.</title>
        <authorList>
            <person name="Min B."/>
            <person name="Park H."/>
            <person name="Park J.-H."/>
            <person name="Shin H.-D."/>
            <person name="Choi I.-G."/>
        </authorList>
    </citation>
    <scope>NUCLEOTIDE SEQUENCE [LARGE SCALE GENOMIC DNA]</scope>
    <source>
        <strain evidence="2 3">KUS-F28377</strain>
    </source>
</reference>